<dbReference type="AlphaFoldDB" id="A0A853DPQ0"/>
<dbReference type="Proteomes" id="UP000521075">
    <property type="component" value="Unassembled WGS sequence"/>
</dbReference>
<keyword evidence="1" id="KW-1133">Transmembrane helix</keyword>
<comment type="caution">
    <text evidence="4">The sequence shown here is derived from an EMBL/GenBank/DDBJ whole genome shotgun (WGS) entry which is preliminary data.</text>
</comment>
<dbReference type="Pfam" id="PF20674">
    <property type="entry name" value="SpaA_3"/>
    <property type="match status" value="2"/>
</dbReference>
<feature type="domain" description="SpaA-like prealbumin fold" evidence="3">
    <location>
        <begin position="410"/>
        <end position="498"/>
    </location>
</feature>
<feature type="signal peptide" evidence="2">
    <location>
        <begin position="1"/>
        <end position="19"/>
    </location>
</feature>
<feature type="domain" description="SpaA-like prealbumin fold" evidence="3">
    <location>
        <begin position="274"/>
        <end position="388"/>
    </location>
</feature>
<evidence type="ECO:0000256" key="1">
    <source>
        <dbReference type="SAM" id="Phobius"/>
    </source>
</evidence>
<keyword evidence="1" id="KW-0472">Membrane</keyword>
<evidence type="ECO:0000256" key="2">
    <source>
        <dbReference type="SAM" id="SignalP"/>
    </source>
</evidence>
<dbReference type="EMBL" id="JACCHJ010000001">
    <property type="protein sequence ID" value="NYK09479.1"/>
    <property type="molecule type" value="Genomic_DNA"/>
</dbReference>
<keyword evidence="1" id="KW-0812">Transmembrane</keyword>
<proteinExistence type="predicted"/>
<accession>A0A853DPQ0</accession>
<evidence type="ECO:0000313" key="5">
    <source>
        <dbReference type="Proteomes" id="UP000521075"/>
    </source>
</evidence>
<gene>
    <name evidence="4" type="ORF">HNR14_001360</name>
</gene>
<name>A0A853DPQ0_9MICO</name>
<evidence type="ECO:0000313" key="4">
    <source>
        <dbReference type="EMBL" id="NYK09479.1"/>
    </source>
</evidence>
<dbReference type="InterPro" id="IPR048834">
    <property type="entry name" value="SpaA_pre-album"/>
</dbReference>
<reference evidence="4 5" key="1">
    <citation type="submission" date="2020-07" db="EMBL/GenBank/DDBJ databases">
        <title>Sequencing the genomes of 1000 actinobacteria strains.</title>
        <authorList>
            <person name="Klenk H.-P."/>
        </authorList>
    </citation>
    <scope>NUCLEOTIDE SEQUENCE [LARGE SCALE GENOMIC DNA]</scope>
    <source>
        <strain evidence="4 5">DSM 15166</strain>
    </source>
</reference>
<organism evidence="4 5">
    <name type="scientific">Leifsonia naganoensis</name>
    <dbReference type="NCBI Taxonomy" id="150025"/>
    <lineage>
        <taxon>Bacteria</taxon>
        <taxon>Bacillati</taxon>
        <taxon>Actinomycetota</taxon>
        <taxon>Actinomycetes</taxon>
        <taxon>Micrococcales</taxon>
        <taxon>Microbacteriaceae</taxon>
        <taxon>Leifsonia</taxon>
    </lineage>
</organism>
<protein>
    <recommendedName>
        <fullName evidence="3">SpaA-like prealbumin fold domain-containing protein</fullName>
    </recommendedName>
</protein>
<sequence>MQKRSALVGALMAVCLSFAAVVVPVAPQAAEAAAIANACSTGGTTLADSYGYCWFDFTGLNPNSSTGTVSQPFTETVGNGFTMSFTVTITQTSTGALPVWGAYPTPTWASALFGNTAKNTTQVAGNPAIQDVLSSDSTRGFDNGNGTGTISVSGIQLLDPAGNPVGAYSLAVADAETTNKGESWKWTTDGGGWAVQDLLDPDSGDGACRGPADSTNFAGLSGAGTQTVTCDGSPNSWGALVATTGNAPTQITAVNTQVNTPGKQALAIGINTATIKLTKSVPTRAAAGDQFAMNVVDGYNTPIGSATTSGTAKTVTTGTLVVPVSWLQYTLSEAASGTASLSDYTQSWSCTSASGAATGLPASGSSGTAQVIWLRAVDQVTCTLTNTAISNPITLTKSWVNALPGSKARLTIGGTGVTGAVNRTSTAGTGPNPDTANVASATGVVGALVTLSETLTGTAAEYAASYACTQAGTSWTSTGASFTMPVSSGAISCTVTNTTTALSVQVDKTWIIKNSSGSVLGTYNVPAQSSDTAQTVPAGFSAAPTLTGQVEPAFGVAYTGYVAGQAVTVGEGLVTVPTGCTLTSQKMTAVNGTALSTAAALPYSGTLAGTSVPTFTITNTVTCAQTLTLVNKVGFGSLTASDWTLTGNGPTGTLVGPNGRTGTAAVTFIPVTPAAAYGLGSTSSAAGAQNYAASDWVCTAGGTSVPVSGNSVVVGYGQAVTCTVTQSTADVVILKHIQGSSGLSAGQFTLTLTPPSDVGSAVSFSGSESATAANSLEVKPGVSFSLTEQALSSTTAYLAIGLQQSTDGGSSWTNVSGSSFIPVAGSTVQYRFVNQAVPALMLPLTGGVGLDVVAYWSIALLAAAAIALACLIRQRSRRAHN</sequence>
<keyword evidence="5" id="KW-1185">Reference proteome</keyword>
<keyword evidence="2" id="KW-0732">Signal</keyword>
<feature type="transmembrane region" description="Helical" evidence="1">
    <location>
        <begin position="853"/>
        <end position="872"/>
    </location>
</feature>
<evidence type="ECO:0000259" key="3">
    <source>
        <dbReference type="Pfam" id="PF20674"/>
    </source>
</evidence>
<feature type="chain" id="PRO_5038461042" description="SpaA-like prealbumin fold domain-containing protein" evidence="2">
    <location>
        <begin position="20"/>
        <end position="881"/>
    </location>
</feature>
<dbReference type="RefSeq" id="WP_179700440.1">
    <property type="nucleotide sequence ID" value="NZ_BAAAHA010000003.1"/>
</dbReference>